<keyword evidence="2" id="KW-1185">Reference proteome</keyword>
<dbReference type="GO" id="GO:0016787">
    <property type="term" value="F:hydrolase activity"/>
    <property type="evidence" value="ECO:0007669"/>
    <property type="project" value="UniProtKB-KW"/>
</dbReference>
<protein>
    <submittedName>
        <fullName evidence="1">Alpha/beta hydrolase</fullName>
    </submittedName>
</protein>
<dbReference type="AlphaFoldDB" id="A0A7C9VPS4"/>
<dbReference type="EMBL" id="JAAMRR010001091">
    <property type="protein sequence ID" value="NGX97671.1"/>
    <property type="molecule type" value="Genomic_DNA"/>
</dbReference>
<dbReference type="InterPro" id="IPR029058">
    <property type="entry name" value="AB_hydrolase_fold"/>
</dbReference>
<feature type="non-terminal residue" evidence="1">
    <location>
        <position position="1"/>
    </location>
</feature>
<comment type="caution">
    <text evidence="1">The sequence shown here is derived from an EMBL/GenBank/DDBJ whole genome shotgun (WGS) entry which is preliminary data.</text>
</comment>
<dbReference type="SUPFAM" id="SSF53474">
    <property type="entry name" value="alpha/beta-Hydrolases"/>
    <property type="match status" value="1"/>
</dbReference>
<name>A0A7C9VPS4_9BRAD</name>
<reference evidence="1" key="1">
    <citation type="submission" date="2020-02" db="EMBL/GenBank/DDBJ databases">
        <title>Draft genome sequence of Candidatus Afipia apatlaquensis IBT-C3, a potential strain for decolorization of textile dyes.</title>
        <authorList>
            <person name="Sanchez-Reyes A."/>
            <person name="Breton-Deval L."/>
            <person name="Mangelson H."/>
            <person name="Sanchez-Flores A."/>
        </authorList>
    </citation>
    <scope>NUCLEOTIDE SEQUENCE [LARGE SCALE GENOMIC DNA]</scope>
    <source>
        <strain evidence="1">IBT-C3</strain>
    </source>
</reference>
<accession>A0A7C9VPS4</accession>
<dbReference type="Proteomes" id="UP000480266">
    <property type="component" value="Unassembled WGS sequence"/>
</dbReference>
<gene>
    <name evidence="1" type="ORF">G4V63_21430</name>
</gene>
<proteinExistence type="predicted"/>
<organism evidence="1 2">
    <name type="scientific">Candidatus Afipia apatlaquensis</name>
    <dbReference type="NCBI Taxonomy" id="2712852"/>
    <lineage>
        <taxon>Bacteria</taxon>
        <taxon>Pseudomonadati</taxon>
        <taxon>Pseudomonadota</taxon>
        <taxon>Alphaproteobacteria</taxon>
        <taxon>Hyphomicrobiales</taxon>
        <taxon>Nitrobacteraceae</taxon>
        <taxon>Afipia</taxon>
    </lineage>
</organism>
<keyword evidence="1" id="KW-0378">Hydrolase</keyword>
<sequence length="49" mass="5010">CYCPVDVTIIPGAGHSPHRETPEPALKAAADFANRLLSLHGEGAVGQAA</sequence>
<evidence type="ECO:0000313" key="2">
    <source>
        <dbReference type="Proteomes" id="UP000480266"/>
    </source>
</evidence>
<evidence type="ECO:0000313" key="1">
    <source>
        <dbReference type="EMBL" id="NGX97671.1"/>
    </source>
</evidence>